<accession>A0AAN6XZR2</accession>
<organism evidence="1 2">
    <name type="scientific">Rhypophila decipiens</name>
    <dbReference type="NCBI Taxonomy" id="261697"/>
    <lineage>
        <taxon>Eukaryota</taxon>
        <taxon>Fungi</taxon>
        <taxon>Dikarya</taxon>
        <taxon>Ascomycota</taxon>
        <taxon>Pezizomycotina</taxon>
        <taxon>Sordariomycetes</taxon>
        <taxon>Sordariomycetidae</taxon>
        <taxon>Sordariales</taxon>
        <taxon>Naviculisporaceae</taxon>
        <taxon>Rhypophila</taxon>
    </lineage>
</organism>
<dbReference type="AlphaFoldDB" id="A0AAN6XZR2"/>
<feature type="non-terminal residue" evidence="1">
    <location>
        <position position="1"/>
    </location>
</feature>
<evidence type="ECO:0008006" key="3">
    <source>
        <dbReference type="Google" id="ProtNLM"/>
    </source>
</evidence>
<evidence type="ECO:0000313" key="1">
    <source>
        <dbReference type="EMBL" id="KAK4207497.1"/>
    </source>
</evidence>
<dbReference type="InterPro" id="IPR039970">
    <property type="entry name" value="TF_Grauzone"/>
</dbReference>
<dbReference type="GO" id="GO:0003700">
    <property type="term" value="F:DNA-binding transcription factor activity"/>
    <property type="evidence" value="ECO:0007669"/>
    <property type="project" value="InterPro"/>
</dbReference>
<dbReference type="PANTHER" id="PTHR23225:SF2">
    <property type="entry name" value="AT09679P-RELATED"/>
    <property type="match status" value="1"/>
</dbReference>
<dbReference type="PANTHER" id="PTHR23225">
    <property type="entry name" value="ZINC FINGER PROTEIN"/>
    <property type="match status" value="1"/>
</dbReference>
<dbReference type="EMBL" id="MU858291">
    <property type="protein sequence ID" value="KAK4207497.1"/>
    <property type="molecule type" value="Genomic_DNA"/>
</dbReference>
<keyword evidence="2" id="KW-1185">Reference proteome</keyword>
<comment type="caution">
    <text evidence="1">The sequence shown here is derived from an EMBL/GenBank/DDBJ whole genome shotgun (WGS) entry which is preliminary data.</text>
</comment>
<proteinExistence type="predicted"/>
<evidence type="ECO:0000313" key="2">
    <source>
        <dbReference type="Proteomes" id="UP001301769"/>
    </source>
</evidence>
<reference evidence="1" key="1">
    <citation type="journal article" date="2023" name="Mol. Phylogenet. Evol.">
        <title>Genome-scale phylogeny and comparative genomics of the fungal order Sordariales.</title>
        <authorList>
            <person name="Hensen N."/>
            <person name="Bonometti L."/>
            <person name="Westerberg I."/>
            <person name="Brannstrom I.O."/>
            <person name="Guillou S."/>
            <person name="Cros-Aarteil S."/>
            <person name="Calhoun S."/>
            <person name="Haridas S."/>
            <person name="Kuo A."/>
            <person name="Mondo S."/>
            <person name="Pangilinan J."/>
            <person name="Riley R."/>
            <person name="LaButti K."/>
            <person name="Andreopoulos B."/>
            <person name="Lipzen A."/>
            <person name="Chen C."/>
            <person name="Yan M."/>
            <person name="Daum C."/>
            <person name="Ng V."/>
            <person name="Clum A."/>
            <person name="Steindorff A."/>
            <person name="Ohm R.A."/>
            <person name="Martin F."/>
            <person name="Silar P."/>
            <person name="Natvig D.O."/>
            <person name="Lalanne C."/>
            <person name="Gautier V."/>
            <person name="Ament-Velasquez S.L."/>
            <person name="Kruys A."/>
            <person name="Hutchinson M.I."/>
            <person name="Powell A.J."/>
            <person name="Barry K."/>
            <person name="Miller A.N."/>
            <person name="Grigoriev I.V."/>
            <person name="Debuchy R."/>
            <person name="Gladieux P."/>
            <person name="Hiltunen Thoren M."/>
            <person name="Johannesson H."/>
        </authorList>
    </citation>
    <scope>NUCLEOTIDE SEQUENCE</scope>
    <source>
        <strain evidence="1">PSN293</strain>
    </source>
</reference>
<reference evidence="1" key="2">
    <citation type="submission" date="2023-05" db="EMBL/GenBank/DDBJ databases">
        <authorList>
            <consortium name="Lawrence Berkeley National Laboratory"/>
            <person name="Steindorff A."/>
            <person name="Hensen N."/>
            <person name="Bonometti L."/>
            <person name="Westerberg I."/>
            <person name="Brannstrom I.O."/>
            <person name="Guillou S."/>
            <person name="Cros-Aarteil S."/>
            <person name="Calhoun S."/>
            <person name="Haridas S."/>
            <person name="Kuo A."/>
            <person name="Mondo S."/>
            <person name="Pangilinan J."/>
            <person name="Riley R."/>
            <person name="Labutti K."/>
            <person name="Andreopoulos B."/>
            <person name="Lipzen A."/>
            <person name="Chen C."/>
            <person name="Yanf M."/>
            <person name="Daum C."/>
            <person name="Ng V."/>
            <person name="Clum A."/>
            <person name="Ohm R."/>
            <person name="Martin F."/>
            <person name="Silar P."/>
            <person name="Natvig D."/>
            <person name="Lalanne C."/>
            <person name="Gautier V."/>
            <person name="Ament-Velasquez S.L."/>
            <person name="Kruys A."/>
            <person name="Hutchinson M.I."/>
            <person name="Powell A.J."/>
            <person name="Barry K."/>
            <person name="Miller A.N."/>
            <person name="Grigoriev I.V."/>
            <person name="Debuchy R."/>
            <person name="Gladieux P."/>
            <person name="Thoren M.H."/>
            <person name="Johannesson H."/>
        </authorList>
    </citation>
    <scope>NUCLEOTIDE SEQUENCE</scope>
    <source>
        <strain evidence="1">PSN293</strain>
    </source>
</reference>
<sequence>PLAHCTHPEFKDRSDLDKHIEAEHGNIYICIFEFAGCRSTFSNKDVWKKHVASEHLLHDYYVCNELHPATQDQSMAFRGKDLYTRHVLSAHMGAIPPDTPEWASRLQRLLLSASKEKLPQRVRELGCPGKRCDHWRLLGYHLWDHHMDHIARHLEASQPVHFGGPGDQSFVKWASDPNVGIIRPSGKSGYELNPVLGLDSESERWPPAPSGLQ</sequence>
<dbReference type="Proteomes" id="UP001301769">
    <property type="component" value="Unassembled WGS sequence"/>
</dbReference>
<protein>
    <recommendedName>
        <fullName evidence="3">C2H2-type domain-containing protein</fullName>
    </recommendedName>
</protein>
<name>A0AAN6XZR2_9PEZI</name>
<gene>
    <name evidence="1" type="ORF">QBC37DRAFT_298606</name>
</gene>